<name>A0A2M7RH38_9BACT</name>
<reference evidence="1 2" key="1">
    <citation type="submission" date="2017-09" db="EMBL/GenBank/DDBJ databases">
        <title>Depth-based differentiation of microbial function through sediment-hosted aquifers and enrichment of novel symbionts in the deep terrestrial subsurface.</title>
        <authorList>
            <person name="Probst A.J."/>
            <person name="Ladd B."/>
            <person name="Jarett J.K."/>
            <person name="Geller-Mcgrath D.E."/>
            <person name="Sieber C.M."/>
            <person name="Emerson J.B."/>
            <person name="Anantharaman K."/>
            <person name="Thomas B.C."/>
            <person name="Malmstrom R."/>
            <person name="Stieglmeier M."/>
            <person name="Klingl A."/>
            <person name="Woyke T."/>
            <person name="Ryan C.M."/>
            <person name="Banfield J.F."/>
        </authorList>
    </citation>
    <scope>NUCLEOTIDE SEQUENCE [LARGE SCALE GENOMIC DNA]</scope>
    <source>
        <strain evidence="1">CG_4_10_14_0_8_um_filter_42_10</strain>
    </source>
</reference>
<gene>
    <name evidence="1" type="ORF">COY66_05150</name>
</gene>
<proteinExistence type="predicted"/>
<dbReference type="Proteomes" id="UP000230779">
    <property type="component" value="Unassembled WGS sequence"/>
</dbReference>
<evidence type="ECO:0000313" key="1">
    <source>
        <dbReference type="EMBL" id="PIY96060.1"/>
    </source>
</evidence>
<comment type="caution">
    <text evidence="1">The sequence shown here is derived from an EMBL/GenBank/DDBJ whole genome shotgun (WGS) entry which is preliminary data.</text>
</comment>
<dbReference type="EMBL" id="PFMD01000059">
    <property type="protein sequence ID" value="PIY96060.1"/>
    <property type="molecule type" value="Genomic_DNA"/>
</dbReference>
<organism evidence="1 2">
    <name type="scientific">Candidatus Kerfeldbacteria bacterium CG_4_10_14_0_8_um_filter_42_10</name>
    <dbReference type="NCBI Taxonomy" id="2014248"/>
    <lineage>
        <taxon>Bacteria</taxon>
        <taxon>Candidatus Kerfeldiibacteriota</taxon>
    </lineage>
</organism>
<accession>A0A2M7RH38</accession>
<protein>
    <submittedName>
        <fullName evidence="1">Uncharacterized protein</fullName>
    </submittedName>
</protein>
<dbReference type="AlphaFoldDB" id="A0A2M7RH38"/>
<sequence>MKVGDAVQVRMAEEIDNLCMHDDAIGSHDEETALEWLLAMEDYCGKSTTITEATEYGFRIAADDGKYEWAPSWLNAI</sequence>
<evidence type="ECO:0000313" key="2">
    <source>
        <dbReference type="Proteomes" id="UP000230779"/>
    </source>
</evidence>